<organism evidence="1 2">
    <name type="scientific">Cellulomonas terrae</name>
    <dbReference type="NCBI Taxonomy" id="311234"/>
    <lineage>
        <taxon>Bacteria</taxon>
        <taxon>Bacillati</taxon>
        <taxon>Actinomycetota</taxon>
        <taxon>Actinomycetes</taxon>
        <taxon>Micrococcales</taxon>
        <taxon>Cellulomonadaceae</taxon>
        <taxon>Cellulomonas</taxon>
    </lineage>
</organism>
<comment type="caution">
    <text evidence="1">The sequence shown here is derived from an EMBL/GenBank/DDBJ whole genome shotgun (WGS) entry which is preliminary data.</text>
</comment>
<protein>
    <submittedName>
        <fullName evidence="1">Uncharacterized protein</fullName>
    </submittedName>
</protein>
<accession>A0A511JK99</accession>
<evidence type="ECO:0000313" key="2">
    <source>
        <dbReference type="Proteomes" id="UP000321049"/>
    </source>
</evidence>
<gene>
    <name evidence="1" type="ORF">CTE05_19850</name>
</gene>
<evidence type="ECO:0000313" key="1">
    <source>
        <dbReference type="EMBL" id="GEL98438.1"/>
    </source>
</evidence>
<dbReference type="AlphaFoldDB" id="A0A511JK99"/>
<proteinExistence type="predicted"/>
<sequence length="76" mass="8243">MRNARALVATIDRFLPLLILSLDVYPVRLRGGTAVRGRPAEPAPCAAGQYAPAPVTTARKVFHMIIRSIVTDQLST</sequence>
<dbReference type="EMBL" id="BJWH01000008">
    <property type="protein sequence ID" value="GEL98438.1"/>
    <property type="molecule type" value="Genomic_DNA"/>
</dbReference>
<reference evidence="1 2" key="1">
    <citation type="submission" date="2019-07" db="EMBL/GenBank/DDBJ databases">
        <title>Whole genome shotgun sequence of Cellulomonas terrae NBRC 100819.</title>
        <authorList>
            <person name="Hosoyama A."/>
            <person name="Uohara A."/>
            <person name="Ohji S."/>
            <person name="Ichikawa N."/>
        </authorList>
    </citation>
    <scope>NUCLEOTIDE SEQUENCE [LARGE SCALE GENOMIC DNA]</scope>
    <source>
        <strain evidence="1 2">NBRC 100819</strain>
    </source>
</reference>
<name>A0A511JK99_9CELL</name>
<dbReference type="Proteomes" id="UP000321049">
    <property type="component" value="Unassembled WGS sequence"/>
</dbReference>
<keyword evidence="2" id="KW-1185">Reference proteome</keyword>